<feature type="active site" evidence="9">
    <location>
        <position position="188"/>
    </location>
</feature>
<sequence length="530" mass="59056">MALMLKEEYKLMAETVPATERIVILDFGGQYSQLIARRIRELGVYCEIWPYTVPAERFRTESVQALILSGGPSSVYDANAPRCDHAIFRLNIPILGICYGMQLMALALGGQVEKSERGEYGKAMLRIADSDSPLLAGLASQTQVWMSHSDSVTALPSGFRTLASTEITDVAAIGDDERRFYGVQFHPEVVHTLEGNRLLENFLYRVAKLRGDWKPENFIATQIEAIRQEVGDGRAFCALSGGVDSAVAAALVHRAIGDRLTCIFVDHGLLRKGESEQVVRTFRELLGVPLVHVDASERFLKILQGVRDPEEKRHRIGHEFIRVFEEEARKLGPIDFLVQGTIYPDVVESGATPGGPTAVIKSHHNVGGLPADLRFRLVEPLRYLFKDEVRAVGRELGLPEANVKRHPFPGPGLAIRVLGEVTPEKLAILREADAIYLEEIRKAGLYDAIWQAFAVLIDVRSVGVVGDERRYGYTVALRAVTSEDGMTADFYRFPWDFLERVQGRITSEVPEISRVVYDISSKPPATIEWE</sequence>
<gene>
    <name evidence="9" type="primary">guaA</name>
    <name evidence="12" type="ORF">BAA01_16830</name>
</gene>
<dbReference type="CDD" id="cd01997">
    <property type="entry name" value="GMP_synthase_C"/>
    <property type="match status" value="1"/>
</dbReference>
<dbReference type="InterPro" id="IPR025777">
    <property type="entry name" value="GMPS_ATP_PPase_dom"/>
</dbReference>
<dbReference type="PRINTS" id="PR00097">
    <property type="entry name" value="ANTSNTHASEII"/>
</dbReference>
<dbReference type="AlphaFoldDB" id="A0A1Y3PLP4"/>
<keyword evidence="7 9" id="KW-0067">ATP-binding</keyword>
<dbReference type="PROSITE" id="PS51273">
    <property type="entry name" value="GATASE_TYPE_1"/>
    <property type="match status" value="1"/>
</dbReference>
<evidence type="ECO:0000256" key="7">
    <source>
        <dbReference type="ARBA" id="ARBA00022840"/>
    </source>
</evidence>
<feature type="active site" description="Nucleophile" evidence="9">
    <location>
        <position position="98"/>
    </location>
</feature>
<keyword evidence="8 9" id="KW-0315">Glutamine amidotransferase</keyword>
<dbReference type="PRINTS" id="PR00096">
    <property type="entry name" value="GATASE"/>
</dbReference>
<dbReference type="PROSITE" id="PS51553">
    <property type="entry name" value="GMPS_ATP_PPASE"/>
    <property type="match status" value="1"/>
</dbReference>
<protein>
    <recommendedName>
        <fullName evidence="9">GMP synthase [glutamine-hydrolyzing]</fullName>
        <ecNumber evidence="9">6.3.5.2</ecNumber>
    </recommendedName>
    <alternativeName>
        <fullName evidence="9">GMP synthetase</fullName>
    </alternativeName>
    <alternativeName>
        <fullName evidence="9">Glutamine amidotransferase</fullName>
    </alternativeName>
</protein>
<evidence type="ECO:0000256" key="5">
    <source>
        <dbReference type="ARBA" id="ARBA00022749"/>
    </source>
</evidence>
<dbReference type="NCBIfam" id="TIGR00884">
    <property type="entry name" value="guaA_Cterm"/>
    <property type="match status" value="1"/>
</dbReference>
<dbReference type="GO" id="GO:0005829">
    <property type="term" value="C:cytosol"/>
    <property type="evidence" value="ECO:0007669"/>
    <property type="project" value="TreeGrafter"/>
</dbReference>
<dbReference type="SUPFAM" id="SSF52317">
    <property type="entry name" value="Class I glutamine amidotransferase-like"/>
    <property type="match status" value="1"/>
</dbReference>
<dbReference type="EMBL" id="LZRT01000080">
    <property type="protein sequence ID" value="OUM87077.1"/>
    <property type="molecule type" value="Genomic_DNA"/>
</dbReference>
<name>A0A1Y3PLP4_9BACI</name>
<evidence type="ECO:0000256" key="1">
    <source>
        <dbReference type="ARBA" id="ARBA00002332"/>
    </source>
</evidence>
<comment type="pathway">
    <text evidence="2 9">Purine metabolism; GMP biosynthesis; GMP from XMP (L-Gln route): step 1/1.</text>
</comment>
<dbReference type="HAMAP" id="MF_00344">
    <property type="entry name" value="GMP_synthase"/>
    <property type="match status" value="1"/>
</dbReference>
<comment type="catalytic activity">
    <reaction evidence="9">
        <text>XMP + L-glutamine + ATP + H2O = GMP + L-glutamate + AMP + diphosphate + 2 H(+)</text>
        <dbReference type="Rhea" id="RHEA:11680"/>
        <dbReference type="ChEBI" id="CHEBI:15377"/>
        <dbReference type="ChEBI" id="CHEBI:15378"/>
        <dbReference type="ChEBI" id="CHEBI:29985"/>
        <dbReference type="ChEBI" id="CHEBI:30616"/>
        <dbReference type="ChEBI" id="CHEBI:33019"/>
        <dbReference type="ChEBI" id="CHEBI:57464"/>
        <dbReference type="ChEBI" id="CHEBI:58115"/>
        <dbReference type="ChEBI" id="CHEBI:58359"/>
        <dbReference type="ChEBI" id="CHEBI:456215"/>
        <dbReference type="EC" id="6.3.5.2"/>
    </reaction>
</comment>
<comment type="function">
    <text evidence="1 9">Catalyzes the synthesis of GMP from XMP.</text>
</comment>
<organism evidence="12 13">
    <name type="scientific">Bacillus thermozeamaize</name>
    <dbReference type="NCBI Taxonomy" id="230954"/>
    <lineage>
        <taxon>Bacteria</taxon>
        <taxon>Bacillati</taxon>
        <taxon>Bacillota</taxon>
        <taxon>Bacilli</taxon>
        <taxon>Bacillales</taxon>
        <taxon>Bacillaceae</taxon>
        <taxon>Bacillus</taxon>
    </lineage>
</organism>
<dbReference type="SUPFAM" id="SSF52402">
    <property type="entry name" value="Adenine nucleotide alpha hydrolases-like"/>
    <property type="match status" value="1"/>
</dbReference>
<evidence type="ECO:0000256" key="8">
    <source>
        <dbReference type="ARBA" id="ARBA00022962"/>
    </source>
</evidence>
<dbReference type="GO" id="GO:0005524">
    <property type="term" value="F:ATP binding"/>
    <property type="evidence" value="ECO:0007669"/>
    <property type="project" value="UniProtKB-UniRule"/>
</dbReference>
<dbReference type="SUPFAM" id="SSF54810">
    <property type="entry name" value="GMP synthetase C-terminal dimerisation domain"/>
    <property type="match status" value="1"/>
</dbReference>
<keyword evidence="3 9" id="KW-0436">Ligase</keyword>
<accession>A0A1Y3PLP4</accession>
<comment type="subunit">
    <text evidence="9">Homodimer.</text>
</comment>
<proteinExistence type="inferred from homology"/>
<reference evidence="13" key="1">
    <citation type="submission" date="2016-06" db="EMBL/GenBank/DDBJ databases">
        <authorList>
            <person name="Nascimento L."/>
            <person name="Pereira R.V."/>
            <person name="Martins L.F."/>
            <person name="Quaggio R.B."/>
            <person name="Silva A.M."/>
            <person name="Setubal J.C."/>
        </authorList>
    </citation>
    <scope>NUCLEOTIDE SEQUENCE [LARGE SCALE GENOMIC DNA]</scope>
</reference>
<dbReference type="InterPro" id="IPR017926">
    <property type="entry name" value="GATASE"/>
</dbReference>
<dbReference type="UniPathway" id="UPA00189">
    <property type="reaction ID" value="UER00296"/>
</dbReference>
<evidence type="ECO:0000256" key="10">
    <source>
        <dbReference type="PROSITE-ProRule" id="PRU00886"/>
    </source>
</evidence>
<dbReference type="InterPro" id="IPR022955">
    <property type="entry name" value="GMP_synthase"/>
</dbReference>
<dbReference type="CDD" id="cd01742">
    <property type="entry name" value="GATase1_GMP_Synthase"/>
    <property type="match status" value="1"/>
</dbReference>
<dbReference type="Gene3D" id="3.40.50.880">
    <property type="match status" value="1"/>
</dbReference>
<evidence type="ECO:0000256" key="3">
    <source>
        <dbReference type="ARBA" id="ARBA00022598"/>
    </source>
</evidence>
<dbReference type="PANTHER" id="PTHR11922">
    <property type="entry name" value="GMP SYNTHASE-RELATED"/>
    <property type="match status" value="1"/>
</dbReference>
<dbReference type="FunFam" id="3.40.50.620:FF:000001">
    <property type="entry name" value="GMP synthase [glutamine-hydrolyzing]"/>
    <property type="match status" value="1"/>
</dbReference>
<feature type="binding site" evidence="10">
    <location>
        <begin position="240"/>
        <end position="246"/>
    </location>
    <ligand>
        <name>ATP</name>
        <dbReference type="ChEBI" id="CHEBI:30616"/>
    </ligand>
</feature>
<evidence type="ECO:0000259" key="11">
    <source>
        <dbReference type="PROSITE" id="PS51553"/>
    </source>
</evidence>
<evidence type="ECO:0000256" key="4">
    <source>
        <dbReference type="ARBA" id="ARBA00022741"/>
    </source>
</evidence>
<dbReference type="FunFam" id="3.40.50.880:FF:000001">
    <property type="entry name" value="GMP synthase [glutamine-hydrolyzing]"/>
    <property type="match status" value="1"/>
</dbReference>
<keyword evidence="6 9" id="KW-0658">Purine biosynthesis</keyword>
<dbReference type="Gene3D" id="3.40.50.620">
    <property type="entry name" value="HUPs"/>
    <property type="match status" value="1"/>
</dbReference>
<keyword evidence="5 9" id="KW-0332">GMP biosynthesis</keyword>
<evidence type="ECO:0000256" key="9">
    <source>
        <dbReference type="HAMAP-Rule" id="MF_00344"/>
    </source>
</evidence>
<dbReference type="InterPro" id="IPR014729">
    <property type="entry name" value="Rossmann-like_a/b/a_fold"/>
</dbReference>
<feature type="domain" description="GMPS ATP-PPase" evidence="11">
    <location>
        <begin position="213"/>
        <end position="405"/>
    </location>
</feature>
<dbReference type="GO" id="GO:0003921">
    <property type="term" value="F:GMP synthase activity"/>
    <property type="evidence" value="ECO:0007669"/>
    <property type="project" value="InterPro"/>
</dbReference>
<dbReference type="InterPro" id="IPR004739">
    <property type="entry name" value="GMP_synth_GATase"/>
</dbReference>
<dbReference type="Pfam" id="PF00958">
    <property type="entry name" value="GMP_synt_C"/>
    <property type="match status" value="1"/>
</dbReference>
<comment type="caution">
    <text evidence="12">The sequence shown here is derived from an EMBL/GenBank/DDBJ whole genome shotgun (WGS) entry which is preliminary data.</text>
</comment>
<dbReference type="Pfam" id="PF00117">
    <property type="entry name" value="GATase"/>
    <property type="match status" value="1"/>
</dbReference>
<evidence type="ECO:0000256" key="6">
    <source>
        <dbReference type="ARBA" id="ARBA00022755"/>
    </source>
</evidence>
<dbReference type="FunFam" id="3.30.300.10:FF:000002">
    <property type="entry name" value="GMP synthase [glutamine-hydrolyzing]"/>
    <property type="match status" value="1"/>
</dbReference>
<dbReference type="EC" id="6.3.5.2" evidence="9"/>
<evidence type="ECO:0000256" key="2">
    <source>
        <dbReference type="ARBA" id="ARBA00005153"/>
    </source>
</evidence>
<dbReference type="PRINTS" id="PR00099">
    <property type="entry name" value="CPSGATASE"/>
</dbReference>
<dbReference type="PANTHER" id="PTHR11922:SF2">
    <property type="entry name" value="GMP SYNTHASE [GLUTAMINE-HYDROLYZING]"/>
    <property type="match status" value="1"/>
</dbReference>
<dbReference type="InterPro" id="IPR029062">
    <property type="entry name" value="Class_I_gatase-like"/>
</dbReference>
<dbReference type="Gene3D" id="3.30.300.10">
    <property type="match status" value="1"/>
</dbReference>
<dbReference type="NCBIfam" id="TIGR00888">
    <property type="entry name" value="guaA_Nterm"/>
    <property type="match status" value="1"/>
</dbReference>
<evidence type="ECO:0000313" key="12">
    <source>
        <dbReference type="EMBL" id="OUM87077.1"/>
    </source>
</evidence>
<evidence type="ECO:0000313" key="13">
    <source>
        <dbReference type="Proteomes" id="UP000196475"/>
    </source>
</evidence>
<keyword evidence="4 9" id="KW-0547">Nucleotide-binding</keyword>
<dbReference type="InterPro" id="IPR001674">
    <property type="entry name" value="GMP_synth_C"/>
</dbReference>
<feature type="active site" evidence="9">
    <location>
        <position position="186"/>
    </location>
</feature>
<dbReference type="Proteomes" id="UP000196475">
    <property type="component" value="Unassembled WGS sequence"/>
</dbReference>
<dbReference type="NCBIfam" id="NF000848">
    <property type="entry name" value="PRK00074.1"/>
    <property type="match status" value="1"/>
</dbReference>